<evidence type="ECO:0000313" key="2">
    <source>
        <dbReference type="Proteomes" id="UP000277928"/>
    </source>
</evidence>
<dbReference type="EMBL" id="UYRX01001823">
    <property type="protein sequence ID" value="VDM92219.1"/>
    <property type="molecule type" value="Genomic_DNA"/>
</dbReference>
<gene>
    <name evidence="1" type="ORF">NLS_LOCUS9690</name>
</gene>
<protein>
    <submittedName>
        <fullName evidence="1">Uncharacterized protein</fullName>
    </submittedName>
</protein>
<accession>A0A3P7JU89</accession>
<keyword evidence="2" id="KW-1185">Reference proteome</keyword>
<reference evidence="1 2" key="1">
    <citation type="submission" date="2018-08" db="EMBL/GenBank/DDBJ databases">
        <authorList>
            <person name="Laetsch R D."/>
            <person name="Stevens L."/>
            <person name="Kumar S."/>
            <person name="Blaxter L. M."/>
        </authorList>
    </citation>
    <scope>NUCLEOTIDE SEQUENCE [LARGE SCALE GENOMIC DNA]</scope>
</reference>
<evidence type="ECO:0000313" key="1">
    <source>
        <dbReference type="EMBL" id="VDM92219.1"/>
    </source>
</evidence>
<sequence length="583" mass="67338">AFPDNDYVIYGLRYDGNILLLPSSIARDESVVAKLPDLLDMQIYADLVEVPGFVPSRFSAALIEVRGLLQFIATWGENIPDNSNKYSYTRVTYVEAFRLLFTPTPDEIIHPATFTTLFYFSDTDQHFFSFKTTADSRLIFHQIGYYRNGTYEVTLGRTGTKLFVHKITKFKDPWIDPVRNLMVVTRETTKWLARKQKSPTPIIECFATTESRYDAGILYSRRNLIKLYYEAGNSAFDCSKSECRKELRNDGGKKYHDKEVDAIHQKGSIYLGYRNGYLFSYCVNDEKEKFSEILFSLDLMHRPAKDEVSKDDDLYVFSTDGKEAIAVICGKTTYYRIYNINPLDGVKFIDVKKSEMTVVKELNKKCRKADYDAKGAKLIFFIDASTAHELRLTINHDGILKSYADPKLNRFDSYRGVAVPFEGIESQWPLHLRNGRSLVYNENTNAIEMKYDIIESKDKTVSNTKILTNYGKYVKTLLYFPTEYIEDEYMKRLRKRSEKFPLSFYGIINCTVFVILKYEDFDKLKLTGSKCSKAYKMRAILLDSHITVLRTKNGIDVDAVRIKVSIDHNDVKNGITNDERSAY</sequence>
<dbReference type="Proteomes" id="UP000277928">
    <property type="component" value="Unassembled WGS sequence"/>
</dbReference>
<dbReference type="AlphaFoldDB" id="A0A3P7JU89"/>
<proteinExistence type="predicted"/>
<organism evidence="1 2">
    <name type="scientific">Litomosoides sigmodontis</name>
    <name type="common">Filarial nematode worm</name>
    <dbReference type="NCBI Taxonomy" id="42156"/>
    <lineage>
        <taxon>Eukaryota</taxon>
        <taxon>Metazoa</taxon>
        <taxon>Ecdysozoa</taxon>
        <taxon>Nematoda</taxon>
        <taxon>Chromadorea</taxon>
        <taxon>Rhabditida</taxon>
        <taxon>Spirurina</taxon>
        <taxon>Spiruromorpha</taxon>
        <taxon>Filarioidea</taxon>
        <taxon>Onchocercidae</taxon>
        <taxon>Litomosoides</taxon>
    </lineage>
</organism>
<name>A0A3P7JU89_LITSI</name>
<feature type="non-terminal residue" evidence="1">
    <location>
        <position position="1"/>
    </location>
</feature>
<dbReference type="OrthoDB" id="5829106at2759"/>